<feature type="domain" description="Sulfatase N-terminal" evidence="5">
    <location>
        <begin position="33"/>
        <end position="454"/>
    </location>
</feature>
<name>A0A0H4VK56_9BACT</name>
<evidence type="ECO:0000256" key="4">
    <source>
        <dbReference type="ARBA" id="ARBA00022837"/>
    </source>
</evidence>
<dbReference type="InterPro" id="IPR017850">
    <property type="entry name" value="Alkaline_phosphatase_core_sf"/>
</dbReference>
<dbReference type="SUPFAM" id="SSF53649">
    <property type="entry name" value="Alkaline phosphatase-like"/>
    <property type="match status" value="1"/>
</dbReference>
<dbReference type="EMBL" id="CP010777">
    <property type="protein sequence ID" value="AKQ46175.1"/>
    <property type="molecule type" value="Genomic_DNA"/>
</dbReference>
<dbReference type="OrthoDB" id="976866at2"/>
<keyword evidence="7" id="KW-1185">Reference proteome</keyword>
<dbReference type="InterPro" id="IPR024607">
    <property type="entry name" value="Sulfatase_CS"/>
</dbReference>
<dbReference type="Pfam" id="PF00884">
    <property type="entry name" value="Sulfatase"/>
    <property type="match status" value="1"/>
</dbReference>
<evidence type="ECO:0000313" key="7">
    <source>
        <dbReference type="Proteomes" id="UP000036458"/>
    </source>
</evidence>
<dbReference type="InterPro" id="IPR000917">
    <property type="entry name" value="Sulfatase_N"/>
</dbReference>
<reference evidence="6 7" key="1">
    <citation type="submission" date="2015-01" db="EMBL/GenBank/DDBJ databases">
        <title>Rufibacter sp./DG31D/ whole genome sequencing.</title>
        <authorList>
            <person name="Kim M.K."/>
            <person name="Srinivasan S."/>
            <person name="Lee J.-J."/>
        </authorList>
    </citation>
    <scope>NUCLEOTIDE SEQUENCE [LARGE SCALE GENOMIC DNA]</scope>
    <source>
        <strain evidence="6 7">DG31D</strain>
    </source>
</reference>
<dbReference type="RefSeq" id="WP_048921126.1">
    <property type="nucleotide sequence ID" value="NZ_CP010777.1"/>
</dbReference>
<evidence type="ECO:0000313" key="6">
    <source>
        <dbReference type="EMBL" id="AKQ46175.1"/>
    </source>
</evidence>
<dbReference type="PATRIC" id="fig|1379910.4.peg.2586"/>
<evidence type="ECO:0000256" key="3">
    <source>
        <dbReference type="ARBA" id="ARBA00022801"/>
    </source>
</evidence>
<keyword evidence="2" id="KW-0479">Metal-binding</keyword>
<dbReference type="Proteomes" id="UP000036458">
    <property type="component" value="Chromosome"/>
</dbReference>
<keyword evidence="3" id="KW-0378">Hydrolase</keyword>
<evidence type="ECO:0000256" key="2">
    <source>
        <dbReference type="ARBA" id="ARBA00022723"/>
    </source>
</evidence>
<accession>A0A0H4VK56</accession>
<keyword evidence="4" id="KW-0106">Calcium</keyword>
<gene>
    <name evidence="6" type="ORF">TH63_11925</name>
</gene>
<dbReference type="KEGG" id="ruf:TH63_11925"/>
<organism evidence="6 7">
    <name type="scientific">Rufibacter radiotolerans</name>
    <dbReference type="NCBI Taxonomy" id="1379910"/>
    <lineage>
        <taxon>Bacteria</taxon>
        <taxon>Pseudomonadati</taxon>
        <taxon>Bacteroidota</taxon>
        <taxon>Cytophagia</taxon>
        <taxon>Cytophagales</taxon>
        <taxon>Hymenobacteraceae</taxon>
        <taxon>Rufibacter</taxon>
    </lineage>
</organism>
<comment type="similarity">
    <text evidence="1">Belongs to the sulfatase family.</text>
</comment>
<dbReference type="GO" id="GO:0004065">
    <property type="term" value="F:arylsulfatase activity"/>
    <property type="evidence" value="ECO:0007669"/>
    <property type="project" value="TreeGrafter"/>
</dbReference>
<dbReference type="Gene3D" id="3.30.1120.10">
    <property type="match status" value="1"/>
</dbReference>
<dbReference type="Gene3D" id="3.40.720.10">
    <property type="entry name" value="Alkaline Phosphatase, subunit A"/>
    <property type="match status" value="1"/>
</dbReference>
<sequence length="561" mass="62399">MRSPLFLLFLGLACLTGCSGGVTGQKEKEDKRPNIVVILADDLGYSDVGCYGGEISTPALDSLAQNGLRFTQFYNVSRCCPTRASLMTGLYPHQAGIGGMTHDNKTPGYRGYLTENTVTIAELLRAAGYHTGMVGKWHISQTEELPKEEHLKWLAHQVEKEKFSPLSQYPTARGFDKYYGNLWGVVDYFDPFSLVNGITPVKSVPKDYYHTTAIGDSAVAYVEKFTKDEKPFFLYVAHTAPHWPLQAPHEDIAKYENTYQVGWEAIRNARYDRMVKMGLLEEKSAPLSPWMFPEKKWDTNSDQEFDARAMAVHAAMVDRMDQTIGKLVQKLKDKGELDNTIIFFLSDNGTSSERPSKYGPGFDRAGSTRQGVPVVFPVDKQALPGSQMVHSGIGPEWASVGNTPFRYFKAKLHEGGMNTPFIVHWPAKVKNKGGFSRQPAHVMDIMATCLDASGATYPQTFEGRPLTPMAGKSFLGALLGKEQPGHETIFWEHLGAAALRQGNWKLVRLGAKAKWELYDLAQDRTETNNLADQNPGKVTAMAQVWEKMAQEQNVYPGPGSH</sequence>
<dbReference type="InterPro" id="IPR050738">
    <property type="entry name" value="Sulfatase"/>
</dbReference>
<dbReference type="AlphaFoldDB" id="A0A0H4VK56"/>
<dbReference type="GO" id="GO:0046872">
    <property type="term" value="F:metal ion binding"/>
    <property type="evidence" value="ECO:0007669"/>
    <property type="project" value="UniProtKB-KW"/>
</dbReference>
<evidence type="ECO:0000256" key="1">
    <source>
        <dbReference type="ARBA" id="ARBA00008779"/>
    </source>
</evidence>
<dbReference type="STRING" id="1379910.TH63_11925"/>
<dbReference type="PANTHER" id="PTHR42693">
    <property type="entry name" value="ARYLSULFATASE FAMILY MEMBER"/>
    <property type="match status" value="1"/>
</dbReference>
<dbReference type="PROSITE" id="PS00149">
    <property type="entry name" value="SULFATASE_2"/>
    <property type="match status" value="1"/>
</dbReference>
<dbReference type="PANTHER" id="PTHR42693:SF53">
    <property type="entry name" value="ENDO-4-O-SULFATASE"/>
    <property type="match status" value="1"/>
</dbReference>
<proteinExistence type="inferred from homology"/>
<dbReference type="CDD" id="cd16025">
    <property type="entry name" value="PAS_like"/>
    <property type="match status" value="1"/>
</dbReference>
<protein>
    <submittedName>
        <fullName evidence="6">Arylsulfatase</fullName>
    </submittedName>
</protein>
<evidence type="ECO:0000259" key="5">
    <source>
        <dbReference type="Pfam" id="PF00884"/>
    </source>
</evidence>
<dbReference type="FunFam" id="3.40.720.10:FF:000047">
    <property type="entry name" value="Arylsulfatase"/>
    <property type="match status" value="1"/>
</dbReference>